<proteinExistence type="predicted"/>
<sequence>MIANTSPSPRWQTVFQVVGFDRVSFVSDVMAALPPEDHYHIAGVSFEADGIRATGRLTVQTSSEHALTQIDSRLRVVRGLVSVSQTTSPIE</sequence>
<dbReference type="AlphaFoldDB" id="A0A7J5TYR9"/>
<dbReference type="Proteomes" id="UP000488299">
    <property type="component" value="Unassembled WGS sequence"/>
</dbReference>
<comment type="caution">
    <text evidence="1">The sequence shown here is derived from an EMBL/GenBank/DDBJ whole genome shotgun (WGS) entry which is preliminary data.</text>
</comment>
<dbReference type="EMBL" id="WELI01000005">
    <property type="protein sequence ID" value="KAB7730087.1"/>
    <property type="molecule type" value="Genomic_DNA"/>
</dbReference>
<reference evidence="1 2" key="1">
    <citation type="submission" date="2019-10" db="EMBL/GenBank/DDBJ databases">
        <title>Rudanella paleaurantiibacter sp. nov., isolated from sludge.</title>
        <authorList>
            <person name="Xu S.Q."/>
        </authorList>
    </citation>
    <scope>NUCLEOTIDE SEQUENCE [LARGE SCALE GENOMIC DNA]</scope>
    <source>
        <strain evidence="1 2">HX-22-17</strain>
    </source>
</reference>
<evidence type="ECO:0000313" key="2">
    <source>
        <dbReference type="Proteomes" id="UP000488299"/>
    </source>
</evidence>
<gene>
    <name evidence="1" type="ORF">F5984_12965</name>
</gene>
<dbReference type="Gene3D" id="3.30.70.260">
    <property type="match status" value="1"/>
</dbReference>
<name>A0A7J5TYR9_9BACT</name>
<evidence type="ECO:0000313" key="1">
    <source>
        <dbReference type="EMBL" id="KAB7730087.1"/>
    </source>
</evidence>
<accession>A0A7J5TYR9</accession>
<protein>
    <recommendedName>
        <fullName evidence="3">ACT domain-containing protein</fullName>
    </recommendedName>
</protein>
<dbReference type="RefSeq" id="WP_152124697.1">
    <property type="nucleotide sequence ID" value="NZ_WELI01000005.1"/>
</dbReference>
<keyword evidence="2" id="KW-1185">Reference proteome</keyword>
<evidence type="ECO:0008006" key="3">
    <source>
        <dbReference type="Google" id="ProtNLM"/>
    </source>
</evidence>
<organism evidence="1 2">
    <name type="scientific">Rudanella paleaurantiibacter</name>
    <dbReference type="NCBI Taxonomy" id="2614655"/>
    <lineage>
        <taxon>Bacteria</taxon>
        <taxon>Pseudomonadati</taxon>
        <taxon>Bacteroidota</taxon>
        <taxon>Cytophagia</taxon>
        <taxon>Cytophagales</taxon>
        <taxon>Cytophagaceae</taxon>
        <taxon>Rudanella</taxon>
    </lineage>
</organism>